<evidence type="ECO:0000313" key="2">
    <source>
        <dbReference type="Proteomes" id="UP000020766"/>
    </source>
</evidence>
<dbReference type="EMBL" id="JBOK01000013">
    <property type="protein sequence ID" value="EXU79769.1"/>
    <property type="molecule type" value="Genomic_DNA"/>
</dbReference>
<dbReference type="AlphaFoldDB" id="A0A014MNU0"/>
<dbReference type="Proteomes" id="UP000020766">
    <property type="component" value="Unassembled WGS sequence"/>
</dbReference>
<evidence type="ECO:0000313" key="1">
    <source>
        <dbReference type="EMBL" id="EXU79769.1"/>
    </source>
</evidence>
<sequence>MSTKNWLVYHDIADNPAVQALFDSAVAQIAGGTPPALNQDYPVGFMVAGQKLLGTAVLEYRLRQAPAADLAYPDLRDFVARLRVLLGWNEIGHTLHRWVHAWLRDPYFVNQGHNWSAHWVRKSDAPAADLPDSVYRFACDIALGDLKYGPSYARVSAEEIFDWVTQLGSDLPAQLLKQGTGELPPALARWQGEGASATANDALAVIRITQRAASQAAYGQVLDYLVQLLSTTDFPRSYAIEYRGPTKVYLPIPGLPRKGVHQLFAAAAAYPGLHERIAAYAHAAMREYHWYQNLEDVHCAMPGSFAVFALAWADARFAPLALDYLHTVDGEHQSLHGQFVEAYIDAHGLDATSLAYLIACAGNIQHLRHRKSYPARMANVASLQALLALRQQHGGDAPSPVAALRAQMTAQSTVEPAFAEVRRTLWGDAVCQDQGRRLIARAPEALRPLYAQVFAPAVGRLPG</sequence>
<proteinExistence type="predicted"/>
<dbReference type="InterPro" id="IPR046136">
    <property type="entry name" value="DUF6138"/>
</dbReference>
<gene>
    <name evidence="1" type="ORF">AX13_03745</name>
</gene>
<dbReference type="Pfam" id="PF19635">
    <property type="entry name" value="DUF6138"/>
    <property type="match status" value="1"/>
</dbReference>
<organism evidence="1 2">
    <name type="scientific">Comamonas aquatica DA1877</name>
    <dbReference type="NCBI Taxonomy" id="1457173"/>
    <lineage>
        <taxon>Bacteria</taxon>
        <taxon>Pseudomonadati</taxon>
        <taxon>Pseudomonadota</taxon>
        <taxon>Betaproteobacteria</taxon>
        <taxon>Burkholderiales</taxon>
        <taxon>Comamonadaceae</taxon>
        <taxon>Comamonas</taxon>
    </lineage>
</organism>
<name>A0A014MNU0_9BURK</name>
<accession>A0A014MNU0</accession>
<dbReference type="PATRIC" id="fig|1457173.3.peg.2418"/>
<protein>
    <submittedName>
        <fullName evidence="1">Uncharacterized protein</fullName>
    </submittedName>
</protein>
<reference evidence="1 2" key="1">
    <citation type="submission" date="2014-01" db="EMBL/GenBank/DDBJ databases">
        <title>Interspecies Systems Biology Uncovers Metabolites Affecting C. elegans Gene Expression and Life History Traits.</title>
        <authorList>
            <person name="Watson E."/>
            <person name="Macneil L.T."/>
            <person name="Ritter A.D."/>
            <person name="Yilmaz L.S."/>
            <person name="Rosebrock A.P."/>
            <person name="Caudy A.A."/>
            <person name="Walhout A.J."/>
        </authorList>
    </citation>
    <scope>NUCLEOTIDE SEQUENCE [LARGE SCALE GENOMIC DNA]</scope>
    <source>
        <strain evidence="1 2">DA1877</strain>
    </source>
</reference>
<comment type="caution">
    <text evidence="1">The sequence shown here is derived from an EMBL/GenBank/DDBJ whole genome shotgun (WGS) entry which is preliminary data.</text>
</comment>
<keyword evidence="2" id="KW-1185">Reference proteome</keyword>
<dbReference type="RefSeq" id="WP_051519548.1">
    <property type="nucleotide sequence ID" value="NZ_JBOK01000013.1"/>
</dbReference>